<evidence type="ECO:0000259" key="4">
    <source>
        <dbReference type="PROSITE" id="PS51084"/>
    </source>
</evidence>
<dbReference type="eggNOG" id="COG0537">
    <property type="taxonomic scope" value="Bacteria"/>
</dbReference>
<dbReference type="PRINTS" id="PR00332">
    <property type="entry name" value="HISTRIAD"/>
</dbReference>
<sequence>MNVFEKIIKGEIPCSKILENERFLSFYDINPKAKVHALVIPKQSIQDFNGITPELMAQMTSFIFEVVEKLGIKEKGYKLLTNVGKNAGQEVMHLHFHILSGDKH</sequence>
<accession>A0A024C8Z3</accession>
<dbReference type="PROSITE" id="PS51084">
    <property type="entry name" value="HIT_2"/>
    <property type="match status" value="1"/>
</dbReference>
<dbReference type="SUPFAM" id="SSF54197">
    <property type="entry name" value="HIT-like"/>
    <property type="match status" value="1"/>
</dbReference>
<dbReference type="InterPro" id="IPR001310">
    <property type="entry name" value="Histidine_triad_HIT"/>
</dbReference>
<dbReference type="CDD" id="cd01276">
    <property type="entry name" value="PKCI_related"/>
    <property type="match status" value="1"/>
</dbReference>
<dbReference type="OMA" id="YRVVMNC"/>
<comment type="caution">
    <text evidence="5">The sequence shown here is derived from an EMBL/GenBank/DDBJ whole genome shotgun (WGS) entry which is preliminary data.</text>
</comment>
<dbReference type="RefSeq" id="WP_001100331.1">
    <property type="nucleotide sequence ID" value="NZ_AP024964.1"/>
</dbReference>
<dbReference type="PANTHER" id="PTHR23089">
    <property type="entry name" value="HISTIDINE TRIAD HIT PROTEIN"/>
    <property type="match status" value="1"/>
</dbReference>
<feature type="active site" description="Tele-AMP-histidine intermediate" evidence="1">
    <location>
        <position position="95"/>
    </location>
</feature>
<dbReference type="EMBL" id="MUPN01000398">
    <property type="protein sequence ID" value="OOQ40100.1"/>
    <property type="molecule type" value="Genomic_DNA"/>
</dbReference>
<dbReference type="EMBL" id="QELB01000024">
    <property type="protein sequence ID" value="RKU97485.1"/>
    <property type="molecule type" value="Genomic_DNA"/>
</dbReference>
<dbReference type="Gene3D" id="3.30.428.10">
    <property type="entry name" value="HIT-like"/>
    <property type="match status" value="1"/>
</dbReference>
<organism evidence="5 8">
    <name type="scientific">Helicobacter pylori</name>
    <name type="common">Campylobacter pylori</name>
    <dbReference type="NCBI Taxonomy" id="210"/>
    <lineage>
        <taxon>Bacteria</taxon>
        <taxon>Pseudomonadati</taxon>
        <taxon>Campylobacterota</taxon>
        <taxon>Epsilonproteobacteria</taxon>
        <taxon>Campylobacterales</taxon>
        <taxon>Helicobacteraceae</taxon>
        <taxon>Helicobacter</taxon>
    </lineage>
</organism>
<dbReference type="InterPro" id="IPR011146">
    <property type="entry name" value="HIT-like"/>
</dbReference>
<gene>
    <name evidence="5" type="ORF">B0X64_05075</name>
    <name evidence="6" type="ORF">DB721_01640</name>
</gene>
<dbReference type="AlphaFoldDB" id="A0A024C8Z3"/>
<reference evidence="6 7" key="2">
    <citation type="submission" date="2018-04" db="EMBL/GenBank/DDBJ databases">
        <title>Complete genome sequences of Helicobacter pylori.</title>
        <authorList>
            <person name="Palau M."/>
            <person name="Minana-Galbis D."/>
        </authorList>
    </citation>
    <scope>NUCLEOTIDE SEQUENCE [LARGE SCALE GENOMIC DNA]</scope>
    <source>
        <strain evidence="6 7">B518</strain>
    </source>
</reference>
<evidence type="ECO:0000313" key="8">
    <source>
        <dbReference type="Proteomes" id="UP000319650"/>
    </source>
</evidence>
<evidence type="ECO:0000256" key="3">
    <source>
        <dbReference type="PROSITE-ProRule" id="PRU00464"/>
    </source>
</evidence>
<feature type="domain" description="HIT" evidence="4">
    <location>
        <begin position="3"/>
        <end position="104"/>
    </location>
</feature>
<dbReference type="Proteomes" id="UP000272192">
    <property type="component" value="Unassembled WGS sequence"/>
</dbReference>
<evidence type="ECO:0000313" key="6">
    <source>
        <dbReference type="EMBL" id="RKU97485.1"/>
    </source>
</evidence>
<dbReference type="Proteomes" id="UP000319650">
    <property type="component" value="Unassembled WGS sequence"/>
</dbReference>
<evidence type="ECO:0000313" key="5">
    <source>
        <dbReference type="EMBL" id="OOQ40100.1"/>
    </source>
</evidence>
<protein>
    <submittedName>
        <fullName evidence="5">Histidine triad nucleotide-binding protein</fullName>
    </submittedName>
</protein>
<reference evidence="5 8" key="1">
    <citation type="journal article" date="2017" name="Front. Cell. Infect. Microbiol.">
        <title>Whole Genome Sequence and Phylogenetic Analysis Show Helicobacter pylori Strains from Latin America Have Followed a Unique Evolution Pathway.</title>
        <authorList>
            <person name="Munoz-Ramirez Z.Y."/>
            <person name="Mendez-Tenorio A."/>
            <person name="Kato I."/>
            <person name="Bravo M.M."/>
            <person name="Rizzato C."/>
            <person name="Thorell K."/>
            <person name="Torres R.C."/>
            <person name="Aviles-Jimenez F."/>
            <person name="Camorlinga M."/>
            <person name="Canzian F."/>
            <person name="Torres J."/>
        </authorList>
    </citation>
    <scope>NUCLEOTIDE SEQUENCE [LARGE SCALE GENOMIC DNA]</scope>
    <source>
        <strain evidence="5 8">CM22351</strain>
    </source>
</reference>
<dbReference type="InterPro" id="IPR019808">
    <property type="entry name" value="Histidine_triad_CS"/>
</dbReference>
<evidence type="ECO:0000256" key="1">
    <source>
        <dbReference type="PIRSR" id="PIRSR601310-1"/>
    </source>
</evidence>
<evidence type="ECO:0000256" key="2">
    <source>
        <dbReference type="PIRSR" id="PIRSR601310-3"/>
    </source>
</evidence>
<feature type="short sequence motif" description="Histidine triad motif" evidence="2 3">
    <location>
        <begin position="93"/>
        <end position="97"/>
    </location>
</feature>
<dbReference type="InterPro" id="IPR036265">
    <property type="entry name" value="HIT-like_sf"/>
</dbReference>
<evidence type="ECO:0000313" key="7">
    <source>
        <dbReference type="Proteomes" id="UP000272192"/>
    </source>
</evidence>
<dbReference type="Pfam" id="PF01230">
    <property type="entry name" value="HIT"/>
    <property type="match status" value="1"/>
</dbReference>
<proteinExistence type="predicted"/>
<name>A0A024C8Z3_HELPX</name>
<dbReference type="GO" id="GO:0003824">
    <property type="term" value="F:catalytic activity"/>
    <property type="evidence" value="ECO:0007669"/>
    <property type="project" value="InterPro"/>
</dbReference>
<dbReference type="PROSITE" id="PS00892">
    <property type="entry name" value="HIT_1"/>
    <property type="match status" value="1"/>
</dbReference>